<accession>A0A9P9YTK5</accession>
<dbReference type="AlphaFoldDB" id="A0A9P9YTK5"/>
<organism evidence="2 3">
    <name type="scientific">Drosophila gunungcola</name>
    <name type="common">fruit fly</name>
    <dbReference type="NCBI Taxonomy" id="103775"/>
    <lineage>
        <taxon>Eukaryota</taxon>
        <taxon>Metazoa</taxon>
        <taxon>Ecdysozoa</taxon>
        <taxon>Arthropoda</taxon>
        <taxon>Hexapoda</taxon>
        <taxon>Insecta</taxon>
        <taxon>Pterygota</taxon>
        <taxon>Neoptera</taxon>
        <taxon>Endopterygota</taxon>
        <taxon>Diptera</taxon>
        <taxon>Brachycera</taxon>
        <taxon>Muscomorpha</taxon>
        <taxon>Ephydroidea</taxon>
        <taxon>Drosophilidae</taxon>
        <taxon>Drosophila</taxon>
        <taxon>Sophophora</taxon>
    </lineage>
</organism>
<feature type="compositionally biased region" description="Polar residues" evidence="1">
    <location>
        <begin position="115"/>
        <end position="124"/>
    </location>
</feature>
<proteinExistence type="predicted"/>
<evidence type="ECO:0000313" key="2">
    <source>
        <dbReference type="EMBL" id="KAI8042628.1"/>
    </source>
</evidence>
<comment type="caution">
    <text evidence="2">The sequence shown here is derived from an EMBL/GenBank/DDBJ whole genome shotgun (WGS) entry which is preliminary data.</text>
</comment>
<dbReference type="Proteomes" id="UP001059596">
    <property type="component" value="Unassembled WGS sequence"/>
</dbReference>
<reference evidence="2" key="1">
    <citation type="journal article" date="2023" name="Genome Biol. Evol.">
        <title>Long-read-based Genome Assembly of Drosophila gunungcola Reveals Fewer Chemosensory Genes in Flower-breeding Species.</title>
        <authorList>
            <person name="Negi A."/>
            <person name="Liao B.Y."/>
            <person name="Yeh S.D."/>
        </authorList>
    </citation>
    <scope>NUCLEOTIDE SEQUENCE</scope>
    <source>
        <strain evidence="2">Sukarami</strain>
    </source>
</reference>
<protein>
    <submittedName>
        <fullName evidence="2">Uncharacterized protein</fullName>
    </submittedName>
</protein>
<feature type="compositionally biased region" description="Basic and acidic residues" evidence="1">
    <location>
        <begin position="75"/>
        <end position="88"/>
    </location>
</feature>
<feature type="region of interest" description="Disordered" evidence="1">
    <location>
        <begin position="1"/>
        <end position="152"/>
    </location>
</feature>
<gene>
    <name evidence="2" type="ORF">M5D96_003941</name>
</gene>
<keyword evidence="3" id="KW-1185">Reference proteome</keyword>
<name>A0A9P9YTK5_9MUSC</name>
<evidence type="ECO:0000313" key="3">
    <source>
        <dbReference type="Proteomes" id="UP001059596"/>
    </source>
</evidence>
<feature type="compositionally biased region" description="Basic and acidic residues" evidence="1">
    <location>
        <begin position="100"/>
        <end position="111"/>
    </location>
</feature>
<feature type="compositionally biased region" description="Acidic residues" evidence="1">
    <location>
        <begin position="131"/>
        <end position="150"/>
    </location>
</feature>
<feature type="compositionally biased region" description="Low complexity" evidence="1">
    <location>
        <begin position="47"/>
        <end position="67"/>
    </location>
</feature>
<sequence length="186" mass="20015">MSSFAVGNFKFEPSQQHAGAANEAVLTSHEDNKDGTLTAVDTNMRDVSANHSSSFVSSSPASSTLVSCLTPSPQAEKDKATRDKKPTLELKLQSCDEYGEQPKDKGAERLHPAQIANNNASSPLQLKVEEQEQEQGAEEEEEEEEGEAEDLGLTGAAVALYGHLNNASKDVRDLEQCLKLQNPSGE</sequence>
<dbReference type="EMBL" id="JAMKOV010000002">
    <property type="protein sequence ID" value="KAI8042628.1"/>
    <property type="molecule type" value="Genomic_DNA"/>
</dbReference>
<evidence type="ECO:0000256" key="1">
    <source>
        <dbReference type="SAM" id="MobiDB-lite"/>
    </source>
</evidence>